<dbReference type="PANTHER" id="PTHR46112:SF3">
    <property type="entry name" value="AMINOPEPTIDASE YPDF"/>
    <property type="match status" value="1"/>
</dbReference>
<dbReference type="InterPro" id="IPR029149">
    <property type="entry name" value="Creatin/AminoP/Spt16_N"/>
</dbReference>
<comment type="caution">
    <text evidence="3">The sequence shown here is derived from an EMBL/GenBank/DDBJ whole genome shotgun (WGS) entry which is preliminary data.</text>
</comment>
<feature type="domain" description="Creatinase N-terminal" evidence="2">
    <location>
        <begin position="6"/>
        <end position="131"/>
    </location>
</feature>
<dbReference type="PRINTS" id="PR00599">
    <property type="entry name" value="MAPEPTIDASE"/>
</dbReference>
<accession>A0A1J5IIL6</accession>
<feature type="domain" description="Peptidase M24" evidence="1">
    <location>
        <begin position="140"/>
        <end position="345"/>
    </location>
</feature>
<dbReference type="Proteomes" id="UP000183245">
    <property type="component" value="Unassembled WGS sequence"/>
</dbReference>
<dbReference type="InterPro" id="IPR000587">
    <property type="entry name" value="Creatinase_N"/>
</dbReference>
<dbReference type="InterPro" id="IPR000994">
    <property type="entry name" value="Pept_M24"/>
</dbReference>
<dbReference type="Gene3D" id="3.40.350.10">
    <property type="entry name" value="Creatinase/prolidase N-terminal domain"/>
    <property type="match status" value="1"/>
</dbReference>
<dbReference type="Gene3D" id="3.90.230.10">
    <property type="entry name" value="Creatinase/methionine aminopeptidase superfamily"/>
    <property type="match status" value="1"/>
</dbReference>
<dbReference type="SUPFAM" id="SSF53092">
    <property type="entry name" value="Creatinase/prolidase N-terminal domain"/>
    <property type="match status" value="1"/>
</dbReference>
<evidence type="ECO:0000313" key="3">
    <source>
        <dbReference type="EMBL" id="OIP96957.1"/>
    </source>
</evidence>
<dbReference type="STRING" id="1817892.AUK40_04265"/>
<dbReference type="PANTHER" id="PTHR46112">
    <property type="entry name" value="AMINOPEPTIDASE"/>
    <property type="match status" value="1"/>
</dbReference>
<evidence type="ECO:0000259" key="2">
    <source>
        <dbReference type="Pfam" id="PF01321"/>
    </source>
</evidence>
<dbReference type="GO" id="GO:0008235">
    <property type="term" value="F:metalloexopeptidase activity"/>
    <property type="evidence" value="ECO:0007669"/>
    <property type="project" value="UniProtKB-ARBA"/>
</dbReference>
<evidence type="ECO:0008006" key="5">
    <source>
        <dbReference type="Google" id="ProtNLM"/>
    </source>
</evidence>
<gene>
    <name evidence="3" type="ORF">AUK40_04265</name>
</gene>
<dbReference type="GO" id="GO:0004177">
    <property type="term" value="F:aminopeptidase activity"/>
    <property type="evidence" value="ECO:0007669"/>
    <property type="project" value="UniProtKB-ARBA"/>
</dbReference>
<dbReference type="Pfam" id="PF00557">
    <property type="entry name" value="Peptidase_M24"/>
    <property type="match status" value="1"/>
</dbReference>
<reference evidence="3 4" key="1">
    <citation type="journal article" date="2016" name="Environ. Microbiol.">
        <title>Genomic resolution of a cold subsurface aquifer community provides metabolic insights for novel microbes adapted to high CO concentrations.</title>
        <authorList>
            <person name="Probst A.J."/>
            <person name="Castelle C.J."/>
            <person name="Singh A."/>
            <person name="Brown C.T."/>
            <person name="Anantharaman K."/>
            <person name="Sharon I."/>
            <person name="Hug L.A."/>
            <person name="Burstein D."/>
            <person name="Emerson J.B."/>
            <person name="Thomas B.C."/>
            <person name="Banfield J.F."/>
        </authorList>
    </citation>
    <scope>NUCLEOTIDE SEQUENCE [LARGE SCALE GENOMIC DNA]</scope>
    <source>
        <strain evidence="3">CG2_30_54_11</strain>
    </source>
</reference>
<dbReference type="AlphaFoldDB" id="A0A1J5IIL6"/>
<evidence type="ECO:0000313" key="4">
    <source>
        <dbReference type="Proteomes" id="UP000183245"/>
    </source>
</evidence>
<name>A0A1J5IIL6_9BACT</name>
<sequence length="362" mass="39241">MDHNGRLNRLQEMMRDEQIPLFLVTAPENCAYLTGICGHEPLDISLVIRQEKAVAICSPLYLEAMSSSSFDCLPWAGSFRETFGKEIETQGSRKIAVEGHRLTWALYRMLVSQLPGGEITDAGKLVEKLRLLKDEDEIALISEACAITDRSLTAVLPSIREGMTERSVAWMIEQSMRDQGAENVSFRPLIVAAGSASSEPHHEPGDRTIVSGDLIQFDIGARYRGYGADLSRVAVLGPPSVEQTHLFDLVLQVQAHGIASVRAGADGALIDAECKKMVEAAGLPAYPHGLGHGIGLAPSVHEDPFLSSRASAPVFLQSGMVVTVEPGVYLRGNFGVRIEDVVLVQDSEARLLSQADKSLIVL</sequence>
<dbReference type="SUPFAM" id="SSF55920">
    <property type="entry name" value="Creatinase/aminopeptidase"/>
    <property type="match status" value="1"/>
</dbReference>
<dbReference type="Pfam" id="PF01321">
    <property type="entry name" value="Creatinase_N"/>
    <property type="match status" value="1"/>
</dbReference>
<protein>
    <recommendedName>
        <fullName evidence="5">Peptidase M24 domain-containing protein</fullName>
    </recommendedName>
</protein>
<dbReference type="InterPro" id="IPR036005">
    <property type="entry name" value="Creatinase/aminopeptidase-like"/>
</dbReference>
<dbReference type="InterPro" id="IPR001714">
    <property type="entry name" value="Pept_M24_MAP"/>
</dbReference>
<dbReference type="InterPro" id="IPR050659">
    <property type="entry name" value="Peptidase_M24B"/>
</dbReference>
<evidence type="ECO:0000259" key="1">
    <source>
        <dbReference type="Pfam" id="PF00557"/>
    </source>
</evidence>
<dbReference type="EMBL" id="MNZT01000074">
    <property type="protein sequence ID" value="OIP96957.1"/>
    <property type="molecule type" value="Genomic_DNA"/>
</dbReference>
<proteinExistence type="predicted"/>
<organism evidence="3 4">
    <name type="scientific">Candidatus Wirthbacteria bacterium CG2_30_54_11</name>
    <dbReference type="NCBI Taxonomy" id="1817892"/>
    <lineage>
        <taxon>Bacteria</taxon>
        <taxon>Candidatus Wirthbacteria</taxon>
    </lineage>
</organism>